<gene>
    <name evidence="2" type="ORF">M413DRAFT_446403</name>
</gene>
<evidence type="ECO:0000313" key="3">
    <source>
        <dbReference type="Proteomes" id="UP000053424"/>
    </source>
</evidence>
<feature type="region of interest" description="Disordered" evidence="1">
    <location>
        <begin position="343"/>
        <end position="440"/>
    </location>
</feature>
<feature type="compositionally biased region" description="Low complexity" evidence="1">
    <location>
        <begin position="383"/>
        <end position="395"/>
    </location>
</feature>
<dbReference type="HOGENOM" id="CLU_039658_0_0_1"/>
<feature type="compositionally biased region" description="Acidic residues" evidence="1">
    <location>
        <begin position="344"/>
        <end position="358"/>
    </location>
</feature>
<dbReference type="Proteomes" id="UP000053424">
    <property type="component" value="Unassembled WGS sequence"/>
</dbReference>
<feature type="region of interest" description="Disordered" evidence="1">
    <location>
        <begin position="238"/>
        <end position="264"/>
    </location>
</feature>
<feature type="compositionally biased region" description="Acidic residues" evidence="1">
    <location>
        <begin position="431"/>
        <end position="440"/>
    </location>
</feature>
<reference evidence="2 3" key="1">
    <citation type="submission" date="2014-04" db="EMBL/GenBank/DDBJ databases">
        <authorList>
            <consortium name="DOE Joint Genome Institute"/>
            <person name="Kuo A."/>
            <person name="Gay G."/>
            <person name="Dore J."/>
            <person name="Kohler A."/>
            <person name="Nagy L.G."/>
            <person name="Floudas D."/>
            <person name="Copeland A."/>
            <person name="Barry K.W."/>
            <person name="Cichocki N."/>
            <person name="Veneault-Fourrey C."/>
            <person name="LaButti K."/>
            <person name="Lindquist E.A."/>
            <person name="Lipzen A."/>
            <person name="Lundell T."/>
            <person name="Morin E."/>
            <person name="Murat C."/>
            <person name="Sun H."/>
            <person name="Tunlid A."/>
            <person name="Henrissat B."/>
            <person name="Grigoriev I.V."/>
            <person name="Hibbett D.S."/>
            <person name="Martin F."/>
            <person name="Nordberg H.P."/>
            <person name="Cantor M.N."/>
            <person name="Hua S.X."/>
        </authorList>
    </citation>
    <scope>NUCLEOTIDE SEQUENCE [LARGE SCALE GENOMIC DNA]</scope>
    <source>
        <strain evidence="3">h7</strain>
    </source>
</reference>
<feature type="region of interest" description="Disordered" evidence="1">
    <location>
        <begin position="77"/>
        <end position="126"/>
    </location>
</feature>
<feature type="compositionally biased region" description="Polar residues" evidence="1">
    <location>
        <begin position="13"/>
        <end position="27"/>
    </location>
</feature>
<name>A0A0C2YGK9_HEBCY</name>
<protein>
    <recommendedName>
        <fullName evidence="4">BSD domain-containing protein</fullName>
    </recommendedName>
</protein>
<organism evidence="2 3">
    <name type="scientific">Hebeloma cylindrosporum</name>
    <dbReference type="NCBI Taxonomy" id="76867"/>
    <lineage>
        <taxon>Eukaryota</taxon>
        <taxon>Fungi</taxon>
        <taxon>Dikarya</taxon>
        <taxon>Basidiomycota</taxon>
        <taxon>Agaricomycotina</taxon>
        <taxon>Agaricomycetes</taxon>
        <taxon>Agaricomycetidae</taxon>
        <taxon>Agaricales</taxon>
        <taxon>Agaricineae</taxon>
        <taxon>Hymenogastraceae</taxon>
        <taxon>Hebeloma</taxon>
    </lineage>
</organism>
<sequence>MNFLDTFDIARSASPNPEQTAEQPSLNEEVNQVIGQLGRFWGGFRKQSQTALEAARKDFSEVVVQAQKELSKFTADAAQETNEAGERTEGQNNDAGRSTSSEETATPTASTSEGSEPSAEPSWSTQTLFSRLQSALPPNIISTVQNNIPESLKHASENIDLQQMRTNLLSELQRVQGVTLAQAEEYAHKSEALLREAVKEAGEVLRDAVKVLPPDEAGSSAGGSGLIWDGTDMWMLPYDPSDSTSTGKEKEGGSSSRLSETRSAVATRAEALLRRLKTDPTILKHNPEVEEGVKDQYTKWRESEVDKLEGGVDSAEWKARIDTALKDVDGQALRQLEELLVSTENEDDFSWEDEEEELAPTAANKSTQPANSSTSSEKKIVKESLAASSVELSAAGTTTPRVSSEDSFDLVSSANVSVVGDSEKTPKRKDDEEDADSDWE</sequence>
<feature type="compositionally biased region" description="Polar residues" evidence="1">
    <location>
        <begin position="363"/>
        <end position="375"/>
    </location>
</feature>
<proteinExistence type="predicted"/>
<feature type="compositionally biased region" description="Basic and acidic residues" evidence="1">
    <location>
        <begin position="421"/>
        <end position="430"/>
    </location>
</feature>
<keyword evidence="3" id="KW-1185">Reference proteome</keyword>
<evidence type="ECO:0000313" key="2">
    <source>
        <dbReference type="EMBL" id="KIM40232.1"/>
    </source>
</evidence>
<dbReference type="STRING" id="686832.A0A0C2YGK9"/>
<dbReference type="EMBL" id="KN831783">
    <property type="protein sequence ID" value="KIM40232.1"/>
    <property type="molecule type" value="Genomic_DNA"/>
</dbReference>
<accession>A0A0C2YGK9</accession>
<dbReference type="OrthoDB" id="73788at2759"/>
<dbReference type="AlphaFoldDB" id="A0A0C2YGK9"/>
<evidence type="ECO:0000256" key="1">
    <source>
        <dbReference type="SAM" id="MobiDB-lite"/>
    </source>
</evidence>
<feature type="region of interest" description="Disordered" evidence="1">
    <location>
        <begin position="1"/>
        <end position="27"/>
    </location>
</feature>
<evidence type="ECO:0008006" key="4">
    <source>
        <dbReference type="Google" id="ProtNLM"/>
    </source>
</evidence>
<feature type="compositionally biased region" description="Low complexity" evidence="1">
    <location>
        <begin position="98"/>
        <end position="122"/>
    </location>
</feature>
<reference evidence="3" key="2">
    <citation type="submission" date="2015-01" db="EMBL/GenBank/DDBJ databases">
        <title>Evolutionary Origins and Diversification of the Mycorrhizal Mutualists.</title>
        <authorList>
            <consortium name="DOE Joint Genome Institute"/>
            <consortium name="Mycorrhizal Genomics Consortium"/>
            <person name="Kohler A."/>
            <person name="Kuo A."/>
            <person name="Nagy L.G."/>
            <person name="Floudas D."/>
            <person name="Copeland A."/>
            <person name="Barry K.W."/>
            <person name="Cichocki N."/>
            <person name="Veneault-Fourrey C."/>
            <person name="LaButti K."/>
            <person name="Lindquist E.A."/>
            <person name="Lipzen A."/>
            <person name="Lundell T."/>
            <person name="Morin E."/>
            <person name="Murat C."/>
            <person name="Riley R."/>
            <person name="Ohm R."/>
            <person name="Sun H."/>
            <person name="Tunlid A."/>
            <person name="Henrissat B."/>
            <person name="Grigoriev I.V."/>
            <person name="Hibbett D.S."/>
            <person name="Martin F."/>
        </authorList>
    </citation>
    <scope>NUCLEOTIDE SEQUENCE [LARGE SCALE GENOMIC DNA]</scope>
    <source>
        <strain evidence="3">h7</strain>
    </source>
</reference>